<keyword evidence="7" id="KW-0443">Lipid metabolism</keyword>
<dbReference type="InterPro" id="IPR006168">
    <property type="entry name" value="G3P_DH_NAD-dep"/>
</dbReference>
<comment type="similarity">
    <text evidence="8">Belongs to the enoyl-CoA hydratase/isomerase family.</text>
</comment>
<dbReference type="Pfam" id="PF00378">
    <property type="entry name" value="ECH_1"/>
    <property type="match status" value="1"/>
</dbReference>
<dbReference type="InterPro" id="IPR008927">
    <property type="entry name" value="6-PGluconate_DH-like_C_sf"/>
</dbReference>
<organism evidence="11 12">
    <name type="scientific">Natronococcus occultus SP4</name>
    <dbReference type="NCBI Taxonomy" id="694430"/>
    <lineage>
        <taxon>Archaea</taxon>
        <taxon>Methanobacteriati</taxon>
        <taxon>Methanobacteriota</taxon>
        <taxon>Stenosarchaea group</taxon>
        <taxon>Halobacteria</taxon>
        <taxon>Halobacteriales</taxon>
        <taxon>Natrialbaceae</taxon>
        <taxon>Natronococcus</taxon>
    </lineage>
</organism>
<dbReference type="SUPFAM" id="SSF52096">
    <property type="entry name" value="ClpP/crotonase"/>
    <property type="match status" value="1"/>
</dbReference>
<dbReference type="Proteomes" id="UP000010878">
    <property type="component" value="Chromosome"/>
</dbReference>
<accession>L0K333</accession>
<evidence type="ECO:0000256" key="7">
    <source>
        <dbReference type="ARBA" id="ARBA00023098"/>
    </source>
</evidence>
<keyword evidence="6" id="KW-0520">NAD</keyword>
<feature type="domain" description="3-hydroxyacyl-CoA dehydrogenase C-terminal" evidence="9">
    <location>
        <begin position="294"/>
        <end position="390"/>
    </location>
</feature>
<gene>
    <name evidence="11" type="ORF">Natoc_2759</name>
</gene>
<dbReference type="KEGG" id="nou:Natoc_2759"/>
<keyword evidence="5 11" id="KW-0560">Oxidoreductase</keyword>
<evidence type="ECO:0000256" key="8">
    <source>
        <dbReference type="RuleBase" id="RU003707"/>
    </source>
</evidence>
<dbReference type="InterPro" id="IPR014748">
    <property type="entry name" value="Enoyl-CoA_hydra_C"/>
</dbReference>
<keyword evidence="11" id="KW-0456">Lyase</keyword>
<comment type="similarity">
    <text evidence="2">In the N-terminal section; belongs to the enoyl-CoA hydratase/isomerase family.</text>
</comment>
<keyword evidence="12" id="KW-1185">Reference proteome</keyword>
<dbReference type="InterPro" id="IPR036291">
    <property type="entry name" value="NAD(P)-bd_dom_sf"/>
</dbReference>
<dbReference type="AlphaFoldDB" id="L0K333"/>
<evidence type="ECO:0000259" key="9">
    <source>
        <dbReference type="Pfam" id="PF00725"/>
    </source>
</evidence>
<evidence type="ECO:0000256" key="4">
    <source>
        <dbReference type="ARBA" id="ARBA00022832"/>
    </source>
</evidence>
<dbReference type="PANTHER" id="PTHR48075:SF5">
    <property type="entry name" value="3-HYDROXYBUTYRYL-COA DEHYDROGENASE"/>
    <property type="match status" value="1"/>
</dbReference>
<dbReference type="FunFam" id="3.40.50.720:FF:000009">
    <property type="entry name" value="Fatty oxidation complex, alpha subunit"/>
    <property type="match status" value="1"/>
</dbReference>
<dbReference type="InterPro" id="IPR006108">
    <property type="entry name" value="3HC_DH_C"/>
</dbReference>
<proteinExistence type="inferred from homology"/>
<dbReference type="Gene3D" id="3.90.226.10">
    <property type="entry name" value="2-enoyl-CoA Hydratase, Chain A, domain 1"/>
    <property type="match status" value="1"/>
</dbReference>
<dbReference type="OrthoDB" id="51300at2157"/>
<evidence type="ECO:0000256" key="6">
    <source>
        <dbReference type="ARBA" id="ARBA00023027"/>
    </source>
</evidence>
<dbReference type="PROSITE" id="PS00166">
    <property type="entry name" value="ENOYL_COA_HYDRATASE"/>
    <property type="match status" value="1"/>
</dbReference>
<dbReference type="PRINTS" id="PR00077">
    <property type="entry name" value="GPDHDRGNASE"/>
</dbReference>
<dbReference type="GO" id="GO:0006635">
    <property type="term" value="P:fatty acid beta-oxidation"/>
    <property type="evidence" value="ECO:0007669"/>
    <property type="project" value="UniProtKB-UniPathway"/>
</dbReference>
<evidence type="ECO:0000256" key="3">
    <source>
        <dbReference type="ARBA" id="ARBA00012076"/>
    </source>
</evidence>
<dbReference type="InterPro" id="IPR001753">
    <property type="entry name" value="Enoyl-CoA_hydra/iso"/>
</dbReference>
<dbReference type="Gene3D" id="3.40.50.720">
    <property type="entry name" value="NAD(P)-binding Rossmann-like Domain"/>
    <property type="match status" value="1"/>
</dbReference>
<evidence type="ECO:0000256" key="1">
    <source>
        <dbReference type="ARBA" id="ARBA00005005"/>
    </source>
</evidence>
<dbReference type="STRING" id="694430.Natoc_2759"/>
<dbReference type="SUPFAM" id="SSF51735">
    <property type="entry name" value="NAD(P)-binding Rossmann-fold domains"/>
    <property type="match status" value="1"/>
</dbReference>
<dbReference type="EMBL" id="CP003929">
    <property type="protein sequence ID" value="AGB38518.1"/>
    <property type="molecule type" value="Genomic_DNA"/>
</dbReference>
<dbReference type="EC" id="4.2.1.17" evidence="3"/>
<dbReference type="GO" id="GO:0070403">
    <property type="term" value="F:NAD+ binding"/>
    <property type="evidence" value="ECO:0007669"/>
    <property type="project" value="InterPro"/>
</dbReference>
<dbReference type="Gene3D" id="1.10.12.10">
    <property type="entry name" value="Lyase 2-enoyl-coa Hydratase, Chain A, domain 2"/>
    <property type="match status" value="1"/>
</dbReference>
<dbReference type="GeneID" id="14403146"/>
<dbReference type="GO" id="GO:0016616">
    <property type="term" value="F:oxidoreductase activity, acting on the CH-OH group of donors, NAD or NADP as acceptor"/>
    <property type="evidence" value="ECO:0007669"/>
    <property type="project" value="InterPro"/>
</dbReference>
<dbReference type="GO" id="GO:0004300">
    <property type="term" value="F:enoyl-CoA hydratase activity"/>
    <property type="evidence" value="ECO:0007669"/>
    <property type="project" value="UniProtKB-EC"/>
</dbReference>
<dbReference type="eggNOG" id="arCOG00249">
    <property type="taxonomic scope" value="Archaea"/>
</dbReference>
<dbReference type="InterPro" id="IPR018376">
    <property type="entry name" value="Enoyl-CoA_hyd/isom_CS"/>
</dbReference>
<dbReference type="Pfam" id="PF00725">
    <property type="entry name" value="3HCDH"/>
    <property type="match status" value="2"/>
</dbReference>
<evidence type="ECO:0000259" key="10">
    <source>
        <dbReference type="Pfam" id="PF02737"/>
    </source>
</evidence>
<dbReference type="UniPathway" id="UPA00659"/>
<dbReference type="PANTHER" id="PTHR48075">
    <property type="entry name" value="3-HYDROXYACYL-COA DEHYDROGENASE FAMILY PROTEIN"/>
    <property type="match status" value="1"/>
</dbReference>
<name>L0K333_9EURY</name>
<dbReference type="Pfam" id="PF02737">
    <property type="entry name" value="3HCDH_N"/>
    <property type="match status" value="1"/>
</dbReference>
<dbReference type="CDD" id="cd06558">
    <property type="entry name" value="crotonase-like"/>
    <property type="match status" value="1"/>
</dbReference>
<dbReference type="GO" id="GO:0006072">
    <property type="term" value="P:glycerol-3-phosphate metabolic process"/>
    <property type="evidence" value="ECO:0007669"/>
    <property type="project" value="InterPro"/>
</dbReference>
<sequence>MPDDTIDRVAVLGAGNMGHGIAEVAAMAGYNVVLRDIEPEYVADGYESIRWSLEKLAERDRLDEPADAVLERIETTTDLADAVADAELVIEAAPENLELKRELFADLERFADEDALLATNTSSLPITDVAAAVDSPERVLGLHFFNPPVKMDLVEVIYGAETSDEVAEAGHDWVESIGKTPIYVRKDVRGFVVNTIVGPFVGEPAWMVSEGDAEIRQADAAMVHERGYPMGPFELADLTGIDVGYHVRKEAGDDVPPVMAEKVEAEELGKKTGTGFYDYEDGAGPDYEPDQGEGFDTLQVEARMINRAASLVGEDVATPEAIDTGVRLGLGFPEGICRRGDRLGLDRVLQKLETELEATGDDRFEPHPYLRELVTERKTGEDAGAGFHEYGDGGDDGLDSYRYLNAAIEDGVLEVELDRPERMNALSTALLDEIDDLFSTVGTDELRCVTIEGAGDRAFSAGADIGGFDSLEPTDAMDVTPAFETVNEFPRPVIATVDGYCLGAGLELALACDLRIATKRSSFGAPEIGLGLIPGGGGTQRLLRVLGETRAKELVFRGNHIDAERAEAWGLVNRAVDREAFDDLVAAFVDDLREGPPLGLEVAKKVLNRGEDASLEAALTMESQGFGLLLGTEDVREGTAAFAADREPEFEGR</sequence>
<evidence type="ECO:0000256" key="2">
    <source>
        <dbReference type="ARBA" id="ARBA00008750"/>
    </source>
</evidence>
<dbReference type="SUPFAM" id="SSF48179">
    <property type="entry name" value="6-phosphogluconate dehydrogenase C-terminal domain-like"/>
    <property type="match status" value="2"/>
</dbReference>
<evidence type="ECO:0000313" key="12">
    <source>
        <dbReference type="Proteomes" id="UP000010878"/>
    </source>
</evidence>
<keyword evidence="4" id="KW-0276">Fatty acid metabolism</keyword>
<protein>
    <recommendedName>
        <fullName evidence="3">enoyl-CoA hydratase</fullName>
        <ecNumber evidence="3">4.2.1.17</ecNumber>
    </recommendedName>
</protein>
<feature type="domain" description="3-hydroxyacyl-CoA dehydrogenase C-terminal" evidence="9">
    <location>
        <begin position="190"/>
        <end position="279"/>
    </location>
</feature>
<dbReference type="InterPro" id="IPR013328">
    <property type="entry name" value="6PGD_dom2"/>
</dbReference>
<dbReference type="InterPro" id="IPR029045">
    <property type="entry name" value="ClpP/crotonase-like_dom_sf"/>
</dbReference>
<dbReference type="InterPro" id="IPR006176">
    <property type="entry name" value="3-OHacyl-CoA_DH_NAD-bd"/>
</dbReference>
<reference evidence="11 12" key="1">
    <citation type="submission" date="2012-11" db="EMBL/GenBank/DDBJ databases">
        <title>FINISHED of Natronococcus occultus SP4, DSM 3396.</title>
        <authorList>
            <consortium name="DOE Joint Genome Institute"/>
            <person name="Eisen J."/>
            <person name="Huntemann M."/>
            <person name="Wei C.-L."/>
            <person name="Han J."/>
            <person name="Detter J.C."/>
            <person name="Han C."/>
            <person name="Tapia R."/>
            <person name="Chen A."/>
            <person name="Kyrpides N."/>
            <person name="Mavromatis K."/>
            <person name="Markowitz V."/>
            <person name="Szeto E."/>
            <person name="Ivanova N."/>
            <person name="Mikhailova N."/>
            <person name="Ovchinnikova G."/>
            <person name="Pagani I."/>
            <person name="Pati A."/>
            <person name="Goodwin L."/>
            <person name="Nordberg H.P."/>
            <person name="Cantor M.N."/>
            <person name="Hua S.X."/>
            <person name="Woyke T."/>
            <person name="Eisen J."/>
            <person name="Klenk H.-P."/>
            <person name="Klenk H.-P."/>
        </authorList>
    </citation>
    <scope>NUCLEOTIDE SEQUENCE [LARGE SCALE GENOMIC DNA]</scope>
    <source>
        <strain evidence="11 12">SP4</strain>
    </source>
</reference>
<dbReference type="HOGENOM" id="CLU_010448_2_1_2"/>
<evidence type="ECO:0000256" key="5">
    <source>
        <dbReference type="ARBA" id="ARBA00023002"/>
    </source>
</evidence>
<feature type="domain" description="3-hydroxyacyl-CoA dehydrogenase NAD binding" evidence="10">
    <location>
        <begin position="9"/>
        <end position="187"/>
    </location>
</feature>
<dbReference type="Gene3D" id="1.10.1040.10">
    <property type="entry name" value="N-(1-d-carboxylethyl)-l-norvaline Dehydrogenase, domain 2"/>
    <property type="match status" value="2"/>
</dbReference>
<dbReference type="RefSeq" id="WP_015321957.1">
    <property type="nucleotide sequence ID" value="NC_019974.1"/>
</dbReference>
<evidence type="ECO:0000313" key="11">
    <source>
        <dbReference type="EMBL" id="AGB38518.1"/>
    </source>
</evidence>
<comment type="pathway">
    <text evidence="1">Lipid metabolism; fatty acid beta-oxidation.</text>
</comment>